<keyword evidence="5" id="KW-1185">Reference proteome</keyword>
<dbReference type="GO" id="GO:0006797">
    <property type="term" value="P:polyphosphate metabolic process"/>
    <property type="evidence" value="ECO:0007669"/>
    <property type="project" value="InterPro"/>
</dbReference>
<evidence type="ECO:0000313" key="5">
    <source>
        <dbReference type="Proteomes" id="UP000377798"/>
    </source>
</evidence>
<name>A0A8H2QTT6_9FIRM</name>
<dbReference type="PANTHER" id="PTHR34383:SF3">
    <property type="entry name" value="POLYPHOSPHATE:AMP PHOSPHOTRANSFERASE"/>
    <property type="match status" value="1"/>
</dbReference>
<evidence type="ECO:0000256" key="2">
    <source>
        <dbReference type="ARBA" id="ARBA00022777"/>
    </source>
</evidence>
<dbReference type="Pfam" id="PF03976">
    <property type="entry name" value="PPK2"/>
    <property type="match status" value="1"/>
</dbReference>
<organism evidence="4 5">
    <name type="scientific">Urinicoccus massiliensis</name>
    <dbReference type="NCBI Taxonomy" id="1723382"/>
    <lineage>
        <taxon>Bacteria</taxon>
        <taxon>Bacillati</taxon>
        <taxon>Bacillota</taxon>
        <taxon>Tissierellia</taxon>
        <taxon>Tissierellales</taxon>
        <taxon>Peptoniphilaceae</taxon>
        <taxon>Urinicoccus</taxon>
    </lineage>
</organism>
<protein>
    <submittedName>
        <fullName evidence="4">Polyphosphate:nucleotide phosphotransferase, PPK2 family</fullName>
    </submittedName>
</protein>
<comment type="caution">
    <text evidence="4">The sequence shown here is derived from an EMBL/GenBank/DDBJ whole genome shotgun (WGS) entry which is preliminary data.</text>
</comment>
<evidence type="ECO:0000259" key="3">
    <source>
        <dbReference type="Pfam" id="PF03976"/>
    </source>
</evidence>
<proteinExistence type="predicted"/>
<dbReference type="PIRSF" id="PIRSF028756">
    <property type="entry name" value="PPK2_prd"/>
    <property type="match status" value="1"/>
</dbReference>
<reference evidence="4 5" key="1">
    <citation type="submission" date="2019-02" db="EMBL/GenBank/DDBJ databases">
        <authorList>
            <consortium name="Pathogen Informatics"/>
        </authorList>
    </citation>
    <scope>NUCLEOTIDE SEQUENCE [LARGE SCALE GENOMIC DNA]</scope>
    <source>
        <strain evidence="4 5">3012STDY7089603</strain>
    </source>
</reference>
<dbReference type="Gene3D" id="3.40.50.300">
    <property type="entry name" value="P-loop containing nucleotide triphosphate hydrolases"/>
    <property type="match status" value="1"/>
</dbReference>
<keyword evidence="1 4" id="KW-0808">Transferase</keyword>
<feature type="domain" description="Polyphosphate kinase-2-related" evidence="3">
    <location>
        <begin position="28"/>
        <end position="264"/>
    </location>
</feature>
<dbReference type="PANTHER" id="PTHR34383">
    <property type="entry name" value="POLYPHOSPHATE:AMP PHOSPHOTRANSFERASE-RELATED"/>
    <property type="match status" value="1"/>
</dbReference>
<dbReference type="InterPro" id="IPR027417">
    <property type="entry name" value="P-loop_NTPase"/>
</dbReference>
<gene>
    <name evidence="4" type="ORF">NCTC13150_01832</name>
</gene>
<dbReference type="AlphaFoldDB" id="A0A8H2QTT6"/>
<dbReference type="InterPro" id="IPR016898">
    <property type="entry name" value="Polyphosphate_phosphotransfera"/>
</dbReference>
<evidence type="ECO:0000313" key="4">
    <source>
        <dbReference type="EMBL" id="VFB17245.1"/>
    </source>
</evidence>
<evidence type="ECO:0000256" key="1">
    <source>
        <dbReference type="ARBA" id="ARBA00022679"/>
    </source>
</evidence>
<dbReference type="InterPro" id="IPR022300">
    <property type="entry name" value="PPK2-rel_1"/>
</dbReference>
<accession>A0A8H2QTT6</accession>
<keyword evidence="2" id="KW-0418">Kinase</keyword>
<dbReference type="SUPFAM" id="SSF52540">
    <property type="entry name" value="P-loop containing nucleoside triphosphate hydrolases"/>
    <property type="match status" value="1"/>
</dbReference>
<dbReference type="Proteomes" id="UP000377798">
    <property type="component" value="Unassembled WGS sequence"/>
</dbReference>
<dbReference type="EMBL" id="CAACYI010000001">
    <property type="protein sequence ID" value="VFB17245.1"/>
    <property type="molecule type" value="Genomic_DNA"/>
</dbReference>
<dbReference type="NCBIfam" id="TIGR03709">
    <property type="entry name" value="PPK2_rel_1"/>
    <property type="match status" value="1"/>
</dbReference>
<sequence length="286" mass="34165">MDTRDYLIKAGEKVDLKKIPTCYEGDLDKKDVKNHLAPKNLEKLQDYQERLYAENKQGLIIVLQAMDSGGKDSLIKHVMTGLNPQGTKVASFKRPSDRELDHDFLWRVNRELPSRGDIGIFNRSHYEEVIVTRIHDLVKIQPLPEDLIDKDLWQNRFDDIVNYENYLRNNGFRMVKFFLHISKEEQKSRLMDRIVRPEKHYKFDKSDITERTYWDKYQRAYEDLFEHTSTKEAPWYVVPADRKWFSRYLVSQVILETLQDMDPHFPQLSKEAEESLDHWKKVLEES</sequence>
<dbReference type="GO" id="GO:0008976">
    <property type="term" value="F:polyphosphate kinase activity"/>
    <property type="evidence" value="ECO:0007669"/>
    <property type="project" value="InterPro"/>
</dbReference>
<dbReference type="InterPro" id="IPR022488">
    <property type="entry name" value="PPK2-related"/>
</dbReference>
<dbReference type="RefSeq" id="WP_131749830.1">
    <property type="nucleotide sequence ID" value="NZ_CAACYI010000001.1"/>
</dbReference>